<dbReference type="GO" id="GO:0046856">
    <property type="term" value="P:phosphatidylinositol dephosphorylation"/>
    <property type="evidence" value="ECO:0007669"/>
    <property type="project" value="TreeGrafter"/>
</dbReference>
<accession>A0AA38HH80</accession>
<comment type="caution">
    <text evidence="8">The sequence shown here is derived from an EMBL/GenBank/DDBJ whole genome shotgun (WGS) entry which is preliminary data.</text>
</comment>
<proteinExistence type="predicted"/>
<evidence type="ECO:0000256" key="3">
    <source>
        <dbReference type="ARBA" id="ARBA00036807"/>
    </source>
</evidence>
<dbReference type="AlphaFoldDB" id="A0AA38HH80"/>
<evidence type="ECO:0000256" key="4">
    <source>
        <dbReference type="ARBA" id="ARBA00040795"/>
    </source>
</evidence>
<dbReference type="InterPro" id="IPR002013">
    <property type="entry name" value="SAC_dom"/>
</dbReference>
<feature type="domain" description="SAC" evidence="7">
    <location>
        <begin position="140"/>
        <end position="330"/>
    </location>
</feature>
<dbReference type="PANTHER" id="PTHR45662">
    <property type="entry name" value="PHOSPHATIDYLINOSITIDE PHOSPHATASE SAC1"/>
    <property type="match status" value="1"/>
</dbReference>
<dbReference type="EMBL" id="JALNTZ010003950">
    <property type="protein sequence ID" value="KAJ3615706.1"/>
    <property type="molecule type" value="Genomic_DNA"/>
</dbReference>
<evidence type="ECO:0000259" key="7">
    <source>
        <dbReference type="PROSITE" id="PS50275"/>
    </source>
</evidence>
<organism evidence="8 9">
    <name type="scientific">Zophobas morio</name>
    <dbReference type="NCBI Taxonomy" id="2755281"/>
    <lineage>
        <taxon>Eukaryota</taxon>
        <taxon>Metazoa</taxon>
        <taxon>Ecdysozoa</taxon>
        <taxon>Arthropoda</taxon>
        <taxon>Hexapoda</taxon>
        <taxon>Insecta</taxon>
        <taxon>Pterygota</taxon>
        <taxon>Neoptera</taxon>
        <taxon>Endopterygota</taxon>
        <taxon>Coleoptera</taxon>
        <taxon>Polyphaga</taxon>
        <taxon>Cucujiformia</taxon>
        <taxon>Tenebrionidae</taxon>
        <taxon>Zophobas</taxon>
    </lineage>
</organism>
<evidence type="ECO:0000256" key="1">
    <source>
        <dbReference type="ARBA" id="ARBA00013038"/>
    </source>
</evidence>
<sequence length="353" mass="41169">MQTRIYRLWIHFCTFDIKRNPKKRPQLSAFIPYKEHKHYTPPSNNDSQKDQKTLIFEDNKIALDCDFKPDGVSERTFVRVGKVFGCLGLFKDKLGAVLVVITSCEAEVNLSGATIYQVKSIELHHVFKQRFSHFDFLKRLQKFFEDGSFYFSYHMDLSLSRQRYHQHSLSDDQYFWNRNLLTDFYEAYVPKTFYVEVIRGFVQFQTLWASGVGLISRTSCRRAGTRFLTRGINDEGFVANFVETEQILENNDNITSFCQIRGSVPLFWEQKGLNLGRHKIQFSRSLEAMLPAFKKHFSHLNSVYGPVMCVNLLGGKDAEKMLSVAYEEYIVLYSLKVGFFYNFILRGNLLNSA</sequence>
<protein>
    <recommendedName>
        <fullName evidence="4">Phosphatidylinositol-3-phosphatase SAC1</fullName>
        <ecNumber evidence="1">3.1.3.64</ecNumber>
    </recommendedName>
    <alternativeName>
        <fullName evidence="6">Phosphatidylinositol-4-phosphate phosphatase</fullName>
    </alternativeName>
    <alternativeName>
        <fullName evidence="5">Suppressor of actin mutations 1-like protein</fullName>
    </alternativeName>
</protein>
<dbReference type="GO" id="GO:0004438">
    <property type="term" value="F:phosphatidylinositol-3-phosphate phosphatase activity"/>
    <property type="evidence" value="ECO:0007669"/>
    <property type="project" value="UniProtKB-EC"/>
</dbReference>
<dbReference type="Proteomes" id="UP001168821">
    <property type="component" value="Unassembled WGS sequence"/>
</dbReference>
<evidence type="ECO:0000256" key="2">
    <source>
        <dbReference type="ARBA" id="ARBA00036631"/>
    </source>
</evidence>
<dbReference type="GO" id="GO:0043812">
    <property type="term" value="F:phosphatidylinositol-4-phosphate phosphatase activity"/>
    <property type="evidence" value="ECO:0007669"/>
    <property type="project" value="TreeGrafter"/>
</dbReference>
<dbReference type="PANTHER" id="PTHR45662:SF2">
    <property type="entry name" value="PHOSPHATIDYLINOSITOL-3-PHOSPHATASE SAC1"/>
    <property type="match status" value="1"/>
</dbReference>
<reference evidence="8" key="1">
    <citation type="journal article" date="2023" name="G3 (Bethesda)">
        <title>Whole genome assemblies of Zophobas morio and Tenebrio molitor.</title>
        <authorList>
            <person name="Kaur S."/>
            <person name="Stinson S.A."/>
            <person name="diCenzo G.C."/>
        </authorList>
    </citation>
    <scope>NUCLEOTIDE SEQUENCE</scope>
    <source>
        <strain evidence="8">QUZm001</strain>
    </source>
</reference>
<comment type="catalytic activity">
    <reaction evidence="2">
        <text>a 1,2-diacyl-sn-glycero-3-phospho-(1D-myo-inositol-3-phosphate) + H2O = a 1,2-diacyl-sn-glycero-3-phospho-(1D-myo-inositol) + phosphate</text>
        <dbReference type="Rhea" id="RHEA:12316"/>
        <dbReference type="ChEBI" id="CHEBI:15377"/>
        <dbReference type="ChEBI" id="CHEBI:43474"/>
        <dbReference type="ChEBI" id="CHEBI:57880"/>
        <dbReference type="ChEBI" id="CHEBI:58088"/>
        <dbReference type="EC" id="3.1.3.64"/>
    </reaction>
    <physiologicalReaction direction="left-to-right" evidence="2">
        <dbReference type="Rhea" id="RHEA:12317"/>
    </physiologicalReaction>
</comment>
<evidence type="ECO:0000256" key="6">
    <source>
        <dbReference type="ARBA" id="ARBA00041911"/>
    </source>
</evidence>
<gene>
    <name evidence="8" type="ORF">Zmor_012366</name>
</gene>
<evidence type="ECO:0000313" key="9">
    <source>
        <dbReference type="Proteomes" id="UP001168821"/>
    </source>
</evidence>
<evidence type="ECO:0000313" key="8">
    <source>
        <dbReference type="EMBL" id="KAJ3615706.1"/>
    </source>
</evidence>
<dbReference type="GO" id="GO:0005783">
    <property type="term" value="C:endoplasmic reticulum"/>
    <property type="evidence" value="ECO:0007669"/>
    <property type="project" value="TreeGrafter"/>
</dbReference>
<name>A0AA38HH80_9CUCU</name>
<comment type="catalytic activity">
    <reaction evidence="3">
        <text>a 1,2-diacyl-sn-glycero-3-phospho-(1D-myo-inositol 4-phosphate) + H2O = a 1,2-diacyl-sn-glycero-3-phospho-(1D-myo-inositol) + phosphate</text>
        <dbReference type="Rhea" id="RHEA:55652"/>
        <dbReference type="ChEBI" id="CHEBI:15377"/>
        <dbReference type="ChEBI" id="CHEBI:43474"/>
        <dbReference type="ChEBI" id="CHEBI:57880"/>
        <dbReference type="ChEBI" id="CHEBI:58178"/>
    </reaction>
    <physiologicalReaction direction="left-to-right" evidence="3">
        <dbReference type="Rhea" id="RHEA:55653"/>
    </physiologicalReaction>
</comment>
<dbReference type="PROSITE" id="PS50275">
    <property type="entry name" value="SAC"/>
    <property type="match status" value="1"/>
</dbReference>
<evidence type="ECO:0000256" key="5">
    <source>
        <dbReference type="ARBA" id="ARBA00041396"/>
    </source>
</evidence>
<keyword evidence="9" id="KW-1185">Reference proteome</keyword>
<dbReference type="Pfam" id="PF02383">
    <property type="entry name" value="Syja_N"/>
    <property type="match status" value="1"/>
</dbReference>
<dbReference type="EC" id="3.1.3.64" evidence="1"/>